<dbReference type="HAMAP" id="MF_01575">
    <property type="entry name" value="UPF0398"/>
    <property type="match status" value="1"/>
</dbReference>
<dbReference type="Gene3D" id="3.40.50.450">
    <property type="match status" value="1"/>
</dbReference>
<dbReference type="STRING" id="1218173.BALCAV_0210395"/>
<evidence type="ECO:0000256" key="1">
    <source>
        <dbReference type="HAMAP-Rule" id="MF_01575"/>
    </source>
</evidence>
<reference evidence="3 5" key="2">
    <citation type="submission" date="2014-01" db="EMBL/GenBank/DDBJ databases">
        <title>Draft genome sequencing of Bacillus alcalophilus CGMCC 1.3604.</title>
        <authorList>
            <person name="Yang J."/>
            <person name="Diao L."/>
            <person name="Yang S."/>
        </authorList>
    </citation>
    <scope>NUCLEOTIDE SEQUENCE [LARGE SCALE GENOMIC DNA]</scope>
    <source>
        <strain evidence="3 5">CGMCC 1.3604</strain>
    </source>
</reference>
<dbReference type="AlphaFoldDB" id="A0A094WKL8"/>
<dbReference type="eggNOG" id="COG4474">
    <property type="taxonomic scope" value="Bacteria"/>
</dbReference>
<dbReference type="PIRSF" id="PIRSF021290">
    <property type="entry name" value="DUF1273"/>
    <property type="match status" value="1"/>
</dbReference>
<comment type="caution">
    <text evidence="2">The sequence shown here is derived from an EMBL/GenBank/DDBJ whole genome shotgun (WGS) entry which is preliminary data.</text>
</comment>
<dbReference type="Pfam" id="PF06908">
    <property type="entry name" value="YpsA"/>
    <property type="match status" value="1"/>
</dbReference>
<protein>
    <recommendedName>
        <fullName evidence="1">UPF0398 protein AJ85_08900</fullName>
    </recommendedName>
</protein>
<gene>
    <name evidence="3" type="ORF">AJ85_08900</name>
    <name evidence="2" type="ORF">BALCAV_0210395</name>
</gene>
<dbReference type="Proteomes" id="UP000002754">
    <property type="component" value="Unassembled WGS sequence"/>
</dbReference>
<dbReference type="EMBL" id="JALP01000118">
    <property type="protein sequence ID" value="THG90770.1"/>
    <property type="molecule type" value="Genomic_DNA"/>
</dbReference>
<dbReference type="EMBL" id="ALPT02000030">
    <property type="protein sequence ID" value="KGA97401.1"/>
    <property type="molecule type" value="Genomic_DNA"/>
</dbReference>
<dbReference type="InterPro" id="IPR010697">
    <property type="entry name" value="YspA"/>
</dbReference>
<evidence type="ECO:0000313" key="2">
    <source>
        <dbReference type="EMBL" id="KGA97401.1"/>
    </source>
</evidence>
<evidence type="ECO:0000313" key="3">
    <source>
        <dbReference type="EMBL" id="THG90770.1"/>
    </source>
</evidence>
<evidence type="ECO:0000313" key="5">
    <source>
        <dbReference type="Proteomes" id="UP000297014"/>
    </source>
</evidence>
<dbReference type="Proteomes" id="UP000297014">
    <property type="component" value="Unassembled WGS sequence"/>
</dbReference>
<dbReference type="NCBIfam" id="NF010181">
    <property type="entry name" value="PRK13660.1"/>
    <property type="match status" value="1"/>
</dbReference>
<reference evidence="2 4" key="1">
    <citation type="journal article" date="2014" name="Genome Announc.">
        <title>Draft Genome Sequence of Bacillus alcalophilus AV1934, a Classic Alkaliphile Isolated from Human Feces in 1934.</title>
        <authorList>
            <person name="Attie O."/>
            <person name="Jayaprakash A."/>
            <person name="Shah H."/>
            <person name="Paulsen I.T."/>
            <person name="Morino M."/>
            <person name="Takahashi Y."/>
            <person name="Narumi I."/>
            <person name="Sachidanandam R."/>
            <person name="Satoh K."/>
            <person name="Ito M."/>
            <person name="Krulwich T.A."/>
        </authorList>
    </citation>
    <scope>NUCLEOTIDE SEQUENCE [LARGE SCALE GENOMIC DNA]</scope>
    <source>
        <strain evidence="2 4">AV1934</strain>
    </source>
</reference>
<dbReference type="SUPFAM" id="SSF102405">
    <property type="entry name" value="MCP/YpsA-like"/>
    <property type="match status" value="1"/>
</dbReference>
<dbReference type="RefSeq" id="WP_040323846.1">
    <property type="nucleotide sequence ID" value="NZ_ALPT02000030.1"/>
</dbReference>
<evidence type="ECO:0000313" key="4">
    <source>
        <dbReference type="Proteomes" id="UP000002754"/>
    </source>
</evidence>
<sequence>MKTVAVTGYKAFELGIFDQKHIGITYIRKAFRQRLLTLIEEGLEWVIISGQLGVELWVAEEVFALKEKSPHLKLAVLTPFLEQESGWKEATQSYYREIIAKADFVDSITKRPYESPQQLKQKNEFIIQKVEGLIVLYDEEKQGSPKYYLEVAKRESEKREFYLSIITPYDLNVIIEDEQYNSEQ</sequence>
<comment type="similarity">
    <text evidence="1">Belongs to the UPF0398 family.</text>
</comment>
<dbReference type="PANTHER" id="PTHR38440:SF1">
    <property type="entry name" value="UPF0398 PROTEIN SPR0331"/>
    <property type="match status" value="1"/>
</dbReference>
<dbReference type="OrthoDB" id="2301957at2"/>
<organism evidence="2 4">
    <name type="scientific">Alkalihalobacillus alcalophilus ATCC 27647 = CGMCC 1.3604</name>
    <dbReference type="NCBI Taxonomy" id="1218173"/>
    <lineage>
        <taxon>Bacteria</taxon>
        <taxon>Bacillati</taxon>
        <taxon>Bacillota</taxon>
        <taxon>Bacilli</taxon>
        <taxon>Bacillales</taxon>
        <taxon>Bacillaceae</taxon>
        <taxon>Alkalihalobacillus</taxon>
    </lineage>
</organism>
<keyword evidence="4" id="KW-1185">Reference proteome</keyword>
<proteinExistence type="inferred from homology"/>
<name>A0A094WKL8_ALKAL</name>
<accession>A0A094WKL8</accession>
<dbReference type="PANTHER" id="PTHR38440">
    <property type="entry name" value="UPF0398 PROTEIN YPSA"/>
    <property type="match status" value="1"/>
</dbReference>